<dbReference type="Proteomes" id="UP000308600">
    <property type="component" value="Unassembled WGS sequence"/>
</dbReference>
<keyword evidence="2" id="KW-1185">Reference proteome</keyword>
<evidence type="ECO:0000313" key="2">
    <source>
        <dbReference type="Proteomes" id="UP000308600"/>
    </source>
</evidence>
<sequence>IRPNNDPFKCLDVRGAVFENGTPVQIYDCNGTNAQKWIINKGETKVQVAGTNFCLDAGTYPQNGVGLKIWECYDNLPAQDWWYTDDNRIALTNQGQCVDLPSGDATNSNQVQIWKCTDNDGNQAWTDYNAGDAPAPKTTVALKPGNSSNKCLDVRGAIFENGTPVQIYDCNGTGAQKWVIKNGETKVQLAGTNFCLDAGSSPQNGVGLKIWQCYDNLPAQDWYYTADNRLALTNQGQCVDLPNGDSTNGVQVQIWKCTDNDNYQVWNF</sequence>
<gene>
    <name evidence="1" type="ORF">BDN72DRAFT_773438</name>
</gene>
<evidence type="ECO:0000313" key="1">
    <source>
        <dbReference type="EMBL" id="TFK65369.1"/>
    </source>
</evidence>
<feature type="non-terminal residue" evidence="1">
    <location>
        <position position="1"/>
    </location>
</feature>
<dbReference type="EMBL" id="ML208439">
    <property type="protein sequence ID" value="TFK65369.1"/>
    <property type="molecule type" value="Genomic_DNA"/>
</dbReference>
<proteinExistence type="predicted"/>
<reference evidence="1 2" key="1">
    <citation type="journal article" date="2019" name="Nat. Ecol. Evol.">
        <title>Megaphylogeny resolves global patterns of mushroom evolution.</title>
        <authorList>
            <person name="Varga T."/>
            <person name="Krizsan K."/>
            <person name="Foldi C."/>
            <person name="Dima B."/>
            <person name="Sanchez-Garcia M."/>
            <person name="Sanchez-Ramirez S."/>
            <person name="Szollosi G.J."/>
            <person name="Szarkandi J.G."/>
            <person name="Papp V."/>
            <person name="Albert L."/>
            <person name="Andreopoulos W."/>
            <person name="Angelini C."/>
            <person name="Antonin V."/>
            <person name="Barry K.W."/>
            <person name="Bougher N.L."/>
            <person name="Buchanan P."/>
            <person name="Buyck B."/>
            <person name="Bense V."/>
            <person name="Catcheside P."/>
            <person name="Chovatia M."/>
            <person name="Cooper J."/>
            <person name="Damon W."/>
            <person name="Desjardin D."/>
            <person name="Finy P."/>
            <person name="Geml J."/>
            <person name="Haridas S."/>
            <person name="Hughes K."/>
            <person name="Justo A."/>
            <person name="Karasinski D."/>
            <person name="Kautmanova I."/>
            <person name="Kiss B."/>
            <person name="Kocsube S."/>
            <person name="Kotiranta H."/>
            <person name="LaButti K.M."/>
            <person name="Lechner B.E."/>
            <person name="Liimatainen K."/>
            <person name="Lipzen A."/>
            <person name="Lukacs Z."/>
            <person name="Mihaltcheva S."/>
            <person name="Morgado L.N."/>
            <person name="Niskanen T."/>
            <person name="Noordeloos M.E."/>
            <person name="Ohm R.A."/>
            <person name="Ortiz-Santana B."/>
            <person name="Ovrebo C."/>
            <person name="Racz N."/>
            <person name="Riley R."/>
            <person name="Savchenko A."/>
            <person name="Shiryaev A."/>
            <person name="Soop K."/>
            <person name="Spirin V."/>
            <person name="Szebenyi C."/>
            <person name="Tomsovsky M."/>
            <person name="Tulloss R.E."/>
            <person name="Uehling J."/>
            <person name="Grigoriev I.V."/>
            <person name="Vagvolgyi C."/>
            <person name="Papp T."/>
            <person name="Martin F.M."/>
            <person name="Miettinen O."/>
            <person name="Hibbett D.S."/>
            <person name="Nagy L.G."/>
        </authorList>
    </citation>
    <scope>NUCLEOTIDE SEQUENCE [LARGE SCALE GENOMIC DNA]</scope>
    <source>
        <strain evidence="1 2">NL-1719</strain>
    </source>
</reference>
<protein>
    <submittedName>
        <fullName evidence="1">Carbohydrate-binding module family 13 protein/putative endo-1,3-beta-glucanase</fullName>
    </submittedName>
</protein>
<accession>A0ACD3AJ34</accession>
<organism evidence="1 2">
    <name type="scientific">Pluteus cervinus</name>
    <dbReference type="NCBI Taxonomy" id="181527"/>
    <lineage>
        <taxon>Eukaryota</taxon>
        <taxon>Fungi</taxon>
        <taxon>Dikarya</taxon>
        <taxon>Basidiomycota</taxon>
        <taxon>Agaricomycotina</taxon>
        <taxon>Agaricomycetes</taxon>
        <taxon>Agaricomycetidae</taxon>
        <taxon>Agaricales</taxon>
        <taxon>Pluteineae</taxon>
        <taxon>Pluteaceae</taxon>
        <taxon>Pluteus</taxon>
    </lineage>
</organism>
<name>A0ACD3AJ34_9AGAR</name>